<gene>
    <name evidence="1" type="ORF">PLOB_00033236</name>
</gene>
<reference evidence="1 2" key="1">
    <citation type="submission" date="2022-05" db="EMBL/GenBank/DDBJ databases">
        <authorList>
            <consortium name="Genoscope - CEA"/>
            <person name="William W."/>
        </authorList>
    </citation>
    <scope>NUCLEOTIDE SEQUENCE [LARGE SCALE GENOMIC DNA]</scope>
</reference>
<evidence type="ECO:0000313" key="1">
    <source>
        <dbReference type="EMBL" id="CAH3127844.1"/>
    </source>
</evidence>
<sequence>MIIVEFSFSNLAYRILITLFTEEWGTSLITDSFEASNTTPADDIEVQIMDLKECYKKRRGRRTVKGPVEDHLADSKVTVMIQASDEINNVRAFTQRCPDAARRTHDTIGAVELEVRTLRSDGERRVVIVDLSSATKDGYRVYCLETGDILERNKWELVIKTELSSGLTGQVQSRPFLVTTPQCYNKRRDEGIKGQRQIKPSVKIIDDEKISIFGKAFEDFSCNMEDHLASQSFQQLSFFLDAEVPSEKVVFQPNTVLNKNMVTAHFNREQRILYAVEQHEIPGLMKLISKRSTLVAPRGVANRCNSRRKGYRWACGRCFFERGKKSTIKNHLIQQVCQKSVESRKRESRKLQFKKMCCRKYAVC</sequence>
<name>A0ABN8P3V5_9CNID</name>
<keyword evidence="2" id="KW-1185">Reference proteome</keyword>
<dbReference type="EMBL" id="CALNXK010000044">
    <property type="protein sequence ID" value="CAH3127844.1"/>
    <property type="molecule type" value="Genomic_DNA"/>
</dbReference>
<proteinExistence type="predicted"/>
<accession>A0ABN8P3V5</accession>
<organism evidence="1 2">
    <name type="scientific">Porites lobata</name>
    <dbReference type="NCBI Taxonomy" id="104759"/>
    <lineage>
        <taxon>Eukaryota</taxon>
        <taxon>Metazoa</taxon>
        <taxon>Cnidaria</taxon>
        <taxon>Anthozoa</taxon>
        <taxon>Hexacorallia</taxon>
        <taxon>Scleractinia</taxon>
        <taxon>Fungiina</taxon>
        <taxon>Poritidae</taxon>
        <taxon>Porites</taxon>
    </lineage>
</organism>
<dbReference type="Proteomes" id="UP001159405">
    <property type="component" value="Unassembled WGS sequence"/>
</dbReference>
<evidence type="ECO:0000313" key="2">
    <source>
        <dbReference type="Proteomes" id="UP001159405"/>
    </source>
</evidence>
<protein>
    <submittedName>
        <fullName evidence="1">Uncharacterized protein</fullName>
    </submittedName>
</protein>
<comment type="caution">
    <text evidence="1">The sequence shown here is derived from an EMBL/GenBank/DDBJ whole genome shotgun (WGS) entry which is preliminary data.</text>
</comment>